<keyword evidence="5" id="KW-0963">Cytoplasm</keyword>
<evidence type="ECO:0000313" key="9">
    <source>
        <dbReference type="EMBL" id="TFK28535.1"/>
    </source>
</evidence>
<dbReference type="InterPro" id="IPR000717">
    <property type="entry name" value="PCI_dom"/>
</dbReference>
<protein>
    <recommendedName>
        <fullName evidence="4">COP9 signalosome complex subunit 3</fullName>
    </recommendedName>
</protein>
<evidence type="ECO:0000313" key="10">
    <source>
        <dbReference type="Proteomes" id="UP000307440"/>
    </source>
</evidence>
<evidence type="ECO:0000256" key="2">
    <source>
        <dbReference type="ARBA" id="ARBA00004496"/>
    </source>
</evidence>
<sequence length="453" mass="49492">MAPTDPLQIMDGILQHVTTASNSVAVEQYLSNLSPKDLRETALASTLSSGQDPLSVLHLTQNTLAVLYILGARLTVNNAQPLPFDLISDFCQQFNPEQARLAPKRVTILARGINRLAASNNNPRSAILPLYNLLRRYAPDLSYLTTIHQYFTLTCLQARHPVAALDILSVPITNIETSLSDLTYNDNLIYHYTGGIALALLRKWAEAEEFFEICVTAPGSYPAALQMEALKKLKLVQLISKGKTSSLPKYTHPLLIRQFKSTPYQSFVNSYPHNVDALQETLHRDRNTFAAEKNVGLLRQAIERAPRWALKKLTATYLSLNLADIGKAVKIDSEDEVRAVLLSMIEEGDISATISADDSVTFSDPPPQFTRAQVDQILRDVQSQSGYLDALEKDMAKSKEYLSKAVKGKDGDGPGGGWVGAPDEDVFGAMGSGSSSGLLGGVGSGVWDEINFA</sequence>
<evidence type="ECO:0000256" key="1">
    <source>
        <dbReference type="ARBA" id="ARBA00004123"/>
    </source>
</evidence>
<dbReference type="OrthoDB" id="29061at2759"/>
<dbReference type="Pfam" id="PF01399">
    <property type="entry name" value="PCI"/>
    <property type="match status" value="1"/>
</dbReference>
<gene>
    <name evidence="9" type="ORF">FA15DRAFT_611999</name>
</gene>
<evidence type="ECO:0000256" key="5">
    <source>
        <dbReference type="ARBA" id="ARBA00022490"/>
    </source>
</evidence>
<keyword evidence="6" id="KW-0736">Signalosome</keyword>
<dbReference type="Pfam" id="PF22788">
    <property type="entry name" value="COP9_hel_rpt"/>
    <property type="match status" value="1"/>
</dbReference>
<comment type="subcellular location">
    <subcellularLocation>
        <location evidence="2">Cytoplasm</location>
    </subcellularLocation>
    <subcellularLocation>
        <location evidence="1">Nucleus</location>
    </subcellularLocation>
</comment>
<evidence type="ECO:0000259" key="8">
    <source>
        <dbReference type="PROSITE" id="PS50250"/>
    </source>
</evidence>
<keyword evidence="10" id="KW-1185">Reference proteome</keyword>
<evidence type="ECO:0000256" key="6">
    <source>
        <dbReference type="ARBA" id="ARBA00022790"/>
    </source>
</evidence>
<accession>A0A5C3L772</accession>
<organism evidence="9 10">
    <name type="scientific">Coprinopsis marcescibilis</name>
    <name type="common">Agaric fungus</name>
    <name type="synonym">Psathyrella marcescibilis</name>
    <dbReference type="NCBI Taxonomy" id="230819"/>
    <lineage>
        <taxon>Eukaryota</taxon>
        <taxon>Fungi</taxon>
        <taxon>Dikarya</taxon>
        <taxon>Basidiomycota</taxon>
        <taxon>Agaricomycotina</taxon>
        <taxon>Agaricomycetes</taxon>
        <taxon>Agaricomycetidae</taxon>
        <taxon>Agaricales</taxon>
        <taxon>Agaricineae</taxon>
        <taxon>Psathyrellaceae</taxon>
        <taxon>Coprinopsis</taxon>
    </lineage>
</organism>
<name>A0A5C3L772_COPMA</name>
<evidence type="ECO:0000256" key="3">
    <source>
        <dbReference type="ARBA" id="ARBA00007084"/>
    </source>
</evidence>
<reference evidence="9 10" key="1">
    <citation type="journal article" date="2019" name="Nat. Ecol. Evol.">
        <title>Megaphylogeny resolves global patterns of mushroom evolution.</title>
        <authorList>
            <person name="Varga T."/>
            <person name="Krizsan K."/>
            <person name="Foldi C."/>
            <person name="Dima B."/>
            <person name="Sanchez-Garcia M."/>
            <person name="Sanchez-Ramirez S."/>
            <person name="Szollosi G.J."/>
            <person name="Szarkandi J.G."/>
            <person name="Papp V."/>
            <person name="Albert L."/>
            <person name="Andreopoulos W."/>
            <person name="Angelini C."/>
            <person name="Antonin V."/>
            <person name="Barry K.W."/>
            <person name="Bougher N.L."/>
            <person name="Buchanan P."/>
            <person name="Buyck B."/>
            <person name="Bense V."/>
            <person name="Catcheside P."/>
            <person name="Chovatia M."/>
            <person name="Cooper J."/>
            <person name="Damon W."/>
            <person name="Desjardin D."/>
            <person name="Finy P."/>
            <person name="Geml J."/>
            <person name="Haridas S."/>
            <person name="Hughes K."/>
            <person name="Justo A."/>
            <person name="Karasinski D."/>
            <person name="Kautmanova I."/>
            <person name="Kiss B."/>
            <person name="Kocsube S."/>
            <person name="Kotiranta H."/>
            <person name="LaButti K.M."/>
            <person name="Lechner B.E."/>
            <person name="Liimatainen K."/>
            <person name="Lipzen A."/>
            <person name="Lukacs Z."/>
            <person name="Mihaltcheva S."/>
            <person name="Morgado L.N."/>
            <person name="Niskanen T."/>
            <person name="Noordeloos M.E."/>
            <person name="Ohm R.A."/>
            <person name="Ortiz-Santana B."/>
            <person name="Ovrebo C."/>
            <person name="Racz N."/>
            <person name="Riley R."/>
            <person name="Savchenko A."/>
            <person name="Shiryaev A."/>
            <person name="Soop K."/>
            <person name="Spirin V."/>
            <person name="Szebenyi C."/>
            <person name="Tomsovsky M."/>
            <person name="Tulloss R.E."/>
            <person name="Uehling J."/>
            <person name="Grigoriev I.V."/>
            <person name="Vagvolgyi C."/>
            <person name="Papp T."/>
            <person name="Martin F.M."/>
            <person name="Miettinen O."/>
            <person name="Hibbett D.S."/>
            <person name="Nagy L.G."/>
        </authorList>
    </citation>
    <scope>NUCLEOTIDE SEQUENCE [LARGE SCALE GENOMIC DNA]</scope>
    <source>
        <strain evidence="9 10">CBS 121175</strain>
    </source>
</reference>
<keyword evidence="7" id="KW-0539">Nucleus</keyword>
<dbReference type="PROSITE" id="PS50250">
    <property type="entry name" value="PCI"/>
    <property type="match status" value="1"/>
</dbReference>
<dbReference type="PANTHER" id="PTHR10758">
    <property type="entry name" value="26S PROTEASOME NON-ATPASE REGULATORY SUBUNIT 3/COP9 SIGNALOSOME COMPLEX SUBUNIT 3"/>
    <property type="match status" value="1"/>
</dbReference>
<dbReference type="AlphaFoldDB" id="A0A5C3L772"/>
<evidence type="ECO:0000256" key="4">
    <source>
        <dbReference type="ARBA" id="ARBA00014878"/>
    </source>
</evidence>
<dbReference type="GO" id="GO:0005737">
    <property type="term" value="C:cytoplasm"/>
    <property type="evidence" value="ECO:0007669"/>
    <property type="project" value="UniProtKB-SubCell"/>
</dbReference>
<dbReference type="InterPro" id="IPR055089">
    <property type="entry name" value="COP9_N"/>
</dbReference>
<comment type="similarity">
    <text evidence="3">Belongs to the CSN3 family.</text>
</comment>
<dbReference type="STRING" id="230819.A0A5C3L772"/>
<dbReference type="EMBL" id="ML210155">
    <property type="protein sequence ID" value="TFK28535.1"/>
    <property type="molecule type" value="Genomic_DNA"/>
</dbReference>
<feature type="domain" description="PCI" evidence="8">
    <location>
        <begin position="206"/>
        <end position="368"/>
    </location>
</feature>
<evidence type="ECO:0000256" key="7">
    <source>
        <dbReference type="ARBA" id="ARBA00023242"/>
    </source>
</evidence>
<proteinExistence type="inferred from homology"/>
<dbReference type="Proteomes" id="UP000307440">
    <property type="component" value="Unassembled WGS sequence"/>
</dbReference>
<dbReference type="GO" id="GO:0006511">
    <property type="term" value="P:ubiquitin-dependent protein catabolic process"/>
    <property type="evidence" value="ECO:0007669"/>
    <property type="project" value="TreeGrafter"/>
</dbReference>
<dbReference type="PANTHER" id="PTHR10758:SF1">
    <property type="entry name" value="COP9 SIGNALOSOME COMPLEX SUBUNIT 3"/>
    <property type="match status" value="1"/>
</dbReference>
<dbReference type="GO" id="GO:0008180">
    <property type="term" value="C:COP9 signalosome"/>
    <property type="evidence" value="ECO:0007669"/>
    <property type="project" value="UniProtKB-KW"/>
</dbReference>
<dbReference type="InterPro" id="IPR050756">
    <property type="entry name" value="CSN3"/>
</dbReference>